<dbReference type="GO" id="GO:0016747">
    <property type="term" value="F:acyltransferase activity, transferring groups other than amino-acyl groups"/>
    <property type="evidence" value="ECO:0007669"/>
    <property type="project" value="InterPro"/>
</dbReference>
<reference evidence="4 5" key="1">
    <citation type="journal article" date="2007" name="Nature">
        <title>Evolution of genes and genomes on the Drosophila phylogeny.</title>
        <authorList>
            <consortium name="Drosophila 12 Genomes Consortium"/>
            <person name="Clark A.G."/>
            <person name="Eisen M.B."/>
            <person name="Smith D.R."/>
            <person name="Bergman C.M."/>
            <person name="Oliver B."/>
            <person name="Markow T.A."/>
            <person name="Kaufman T.C."/>
            <person name="Kellis M."/>
            <person name="Gelbart W."/>
            <person name="Iyer V.N."/>
            <person name="Pollard D.A."/>
            <person name="Sackton T.B."/>
            <person name="Larracuente A.M."/>
            <person name="Singh N.D."/>
            <person name="Abad J.P."/>
            <person name="Abt D.N."/>
            <person name="Adryan B."/>
            <person name="Aguade M."/>
            <person name="Akashi H."/>
            <person name="Anderson W.W."/>
            <person name="Aquadro C.F."/>
            <person name="Ardell D.H."/>
            <person name="Arguello R."/>
            <person name="Artieri C.G."/>
            <person name="Barbash D.A."/>
            <person name="Barker D."/>
            <person name="Barsanti P."/>
            <person name="Batterham P."/>
            <person name="Batzoglou S."/>
            <person name="Begun D."/>
            <person name="Bhutkar A."/>
            <person name="Blanco E."/>
            <person name="Bosak S.A."/>
            <person name="Bradley R.K."/>
            <person name="Brand A.D."/>
            <person name="Brent M.R."/>
            <person name="Brooks A.N."/>
            <person name="Brown R.H."/>
            <person name="Butlin R.K."/>
            <person name="Caggese C."/>
            <person name="Calvi B.R."/>
            <person name="Bernardo de Carvalho A."/>
            <person name="Caspi A."/>
            <person name="Castrezana S."/>
            <person name="Celniker S.E."/>
            <person name="Chang J.L."/>
            <person name="Chapple C."/>
            <person name="Chatterji S."/>
            <person name="Chinwalla A."/>
            <person name="Civetta A."/>
            <person name="Clifton S.W."/>
            <person name="Comeron J.M."/>
            <person name="Costello J.C."/>
            <person name="Coyne J.A."/>
            <person name="Daub J."/>
            <person name="David R.G."/>
            <person name="Delcher A.L."/>
            <person name="Delehaunty K."/>
            <person name="Do C.B."/>
            <person name="Ebling H."/>
            <person name="Edwards K."/>
            <person name="Eickbush T."/>
            <person name="Evans J.D."/>
            <person name="Filipski A."/>
            <person name="Findeiss S."/>
            <person name="Freyhult E."/>
            <person name="Fulton L."/>
            <person name="Fulton R."/>
            <person name="Garcia A.C."/>
            <person name="Gardiner A."/>
            <person name="Garfield D.A."/>
            <person name="Garvin B.E."/>
            <person name="Gibson G."/>
            <person name="Gilbert D."/>
            <person name="Gnerre S."/>
            <person name="Godfrey J."/>
            <person name="Good R."/>
            <person name="Gotea V."/>
            <person name="Gravely B."/>
            <person name="Greenberg A.J."/>
            <person name="Griffiths-Jones S."/>
            <person name="Gross S."/>
            <person name="Guigo R."/>
            <person name="Gustafson E.A."/>
            <person name="Haerty W."/>
            <person name="Hahn M.W."/>
            <person name="Halligan D.L."/>
            <person name="Halpern A.L."/>
            <person name="Halter G.M."/>
            <person name="Han M.V."/>
            <person name="Heger A."/>
            <person name="Hillier L."/>
            <person name="Hinrichs A.S."/>
            <person name="Holmes I."/>
            <person name="Hoskins R.A."/>
            <person name="Hubisz M.J."/>
            <person name="Hultmark D."/>
            <person name="Huntley M.A."/>
            <person name="Jaffe D.B."/>
            <person name="Jagadeeshan S."/>
            <person name="Jeck W.R."/>
            <person name="Johnson J."/>
            <person name="Jones C.D."/>
            <person name="Jordan W.C."/>
            <person name="Karpen G.H."/>
            <person name="Kataoka E."/>
            <person name="Keightley P.D."/>
            <person name="Kheradpour P."/>
            <person name="Kirkness E.F."/>
            <person name="Koerich L.B."/>
            <person name="Kristiansen K."/>
            <person name="Kudrna D."/>
            <person name="Kulathinal R.J."/>
            <person name="Kumar S."/>
            <person name="Kwok R."/>
            <person name="Lander E."/>
            <person name="Langley C.H."/>
            <person name="Lapoint R."/>
            <person name="Lazzaro B.P."/>
            <person name="Lee S.J."/>
            <person name="Levesque L."/>
            <person name="Li R."/>
            <person name="Lin C.F."/>
            <person name="Lin M.F."/>
            <person name="Lindblad-Toh K."/>
            <person name="Llopart A."/>
            <person name="Long M."/>
            <person name="Low L."/>
            <person name="Lozovsky E."/>
            <person name="Lu J."/>
            <person name="Luo M."/>
            <person name="Machado C.A."/>
            <person name="Makalowski W."/>
            <person name="Marzo M."/>
            <person name="Matsuda M."/>
            <person name="Matzkin L."/>
            <person name="McAllister B."/>
            <person name="McBride C.S."/>
            <person name="McKernan B."/>
            <person name="McKernan K."/>
            <person name="Mendez-Lago M."/>
            <person name="Minx P."/>
            <person name="Mollenhauer M.U."/>
            <person name="Montooth K."/>
            <person name="Mount S.M."/>
            <person name="Mu X."/>
            <person name="Myers E."/>
            <person name="Negre B."/>
            <person name="Newfeld S."/>
            <person name="Nielsen R."/>
            <person name="Noor M.A."/>
            <person name="O'Grady P."/>
            <person name="Pachter L."/>
            <person name="Papaceit M."/>
            <person name="Parisi M.J."/>
            <person name="Parisi M."/>
            <person name="Parts L."/>
            <person name="Pedersen J.S."/>
            <person name="Pesole G."/>
            <person name="Phillippy A.M."/>
            <person name="Ponting C.P."/>
            <person name="Pop M."/>
            <person name="Porcelli D."/>
            <person name="Powell J.R."/>
            <person name="Prohaska S."/>
            <person name="Pruitt K."/>
            <person name="Puig M."/>
            <person name="Quesneville H."/>
            <person name="Ram K.R."/>
            <person name="Rand D."/>
            <person name="Rasmussen M.D."/>
            <person name="Reed L.K."/>
            <person name="Reenan R."/>
            <person name="Reily A."/>
            <person name="Remington K.A."/>
            <person name="Rieger T.T."/>
            <person name="Ritchie M.G."/>
            <person name="Robin C."/>
            <person name="Rogers Y.H."/>
            <person name="Rohde C."/>
            <person name="Rozas J."/>
            <person name="Rubenfield M.J."/>
            <person name="Ruiz A."/>
            <person name="Russo S."/>
            <person name="Salzberg S.L."/>
            <person name="Sanchez-Gracia A."/>
            <person name="Saranga D.J."/>
            <person name="Sato H."/>
            <person name="Schaeffer S.W."/>
            <person name="Schatz M.C."/>
            <person name="Schlenke T."/>
            <person name="Schwartz R."/>
            <person name="Segarra C."/>
            <person name="Singh R.S."/>
            <person name="Sirot L."/>
            <person name="Sirota M."/>
            <person name="Sisneros N.B."/>
            <person name="Smith C.D."/>
            <person name="Smith T.F."/>
            <person name="Spieth J."/>
            <person name="Stage D.E."/>
            <person name="Stark A."/>
            <person name="Stephan W."/>
            <person name="Strausberg R.L."/>
            <person name="Strempel S."/>
            <person name="Sturgill D."/>
            <person name="Sutton G."/>
            <person name="Sutton G.G."/>
            <person name="Tao W."/>
            <person name="Teichmann S."/>
            <person name="Tobari Y.N."/>
            <person name="Tomimura Y."/>
            <person name="Tsolas J.M."/>
            <person name="Valente V.L."/>
            <person name="Venter E."/>
            <person name="Venter J.C."/>
            <person name="Vicario S."/>
            <person name="Vieira F.G."/>
            <person name="Vilella A.J."/>
            <person name="Villasante A."/>
            <person name="Walenz B."/>
            <person name="Wang J."/>
            <person name="Wasserman M."/>
            <person name="Watts T."/>
            <person name="Wilson D."/>
            <person name="Wilson R.K."/>
            <person name="Wing R.A."/>
            <person name="Wolfner M.F."/>
            <person name="Wong A."/>
            <person name="Wong G.K."/>
            <person name="Wu C.I."/>
            <person name="Wu G."/>
            <person name="Yamamoto D."/>
            <person name="Yang H.P."/>
            <person name="Yang S.P."/>
            <person name="Yorke J.A."/>
            <person name="Yoshida K."/>
            <person name="Zdobnov E."/>
            <person name="Zhang P."/>
            <person name="Zhang Y."/>
            <person name="Zimin A.V."/>
            <person name="Baldwin J."/>
            <person name="Abdouelleil A."/>
            <person name="Abdulkadir J."/>
            <person name="Abebe A."/>
            <person name="Abera B."/>
            <person name="Abreu J."/>
            <person name="Acer S.C."/>
            <person name="Aftuck L."/>
            <person name="Alexander A."/>
            <person name="An P."/>
            <person name="Anderson E."/>
            <person name="Anderson S."/>
            <person name="Arachi H."/>
            <person name="Azer M."/>
            <person name="Bachantsang P."/>
            <person name="Barry A."/>
            <person name="Bayul T."/>
            <person name="Berlin A."/>
            <person name="Bessette D."/>
            <person name="Bloom T."/>
            <person name="Blye J."/>
            <person name="Boguslavskiy L."/>
            <person name="Bonnet C."/>
            <person name="Boukhgalter B."/>
            <person name="Bourzgui I."/>
            <person name="Brown A."/>
            <person name="Cahill P."/>
            <person name="Channer S."/>
            <person name="Cheshatsang Y."/>
            <person name="Chuda L."/>
            <person name="Citroen M."/>
            <person name="Collymore A."/>
            <person name="Cooke P."/>
            <person name="Costello M."/>
            <person name="D'Aco K."/>
            <person name="Daza R."/>
            <person name="De Haan G."/>
            <person name="DeGray S."/>
            <person name="DeMaso C."/>
            <person name="Dhargay N."/>
            <person name="Dooley K."/>
            <person name="Dooley E."/>
            <person name="Doricent M."/>
            <person name="Dorje P."/>
            <person name="Dorjee K."/>
            <person name="Dupes A."/>
            <person name="Elong R."/>
            <person name="Falk J."/>
            <person name="Farina A."/>
            <person name="Faro S."/>
            <person name="Ferguson D."/>
            <person name="Fisher S."/>
            <person name="Foley C.D."/>
            <person name="Franke A."/>
            <person name="Friedrich D."/>
            <person name="Gadbois L."/>
            <person name="Gearin G."/>
            <person name="Gearin C.R."/>
            <person name="Giannoukos G."/>
            <person name="Goode T."/>
            <person name="Graham J."/>
            <person name="Grandbois E."/>
            <person name="Grewal S."/>
            <person name="Gyaltsen K."/>
            <person name="Hafez N."/>
            <person name="Hagos B."/>
            <person name="Hall J."/>
            <person name="Henson C."/>
            <person name="Hollinger A."/>
            <person name="Honan T."/>
            <person name="Huard M.D."/>
            <person name="Hughes L."/>
            <person name="Hurhula B."/>
            <person name="Husby M.E."/>
            <person name="Kamat A."/>
            <person name="Kanga B."/>
            <person name="Kashin S."/>
            <person name="Khazanovich D."/>
            <person name="Kisner P."/>
            <person name="Lance K."/>
            <person name="Lara M."/>
            <person name="Lee W."/>
            <person name="Lennon N."/>
            <person name="Letendre F."/>
            <person name="LeVine R."/>
            <person name="Lipovsky A."/>
            <person name="Liu X."/>
            <person name="Liu J."/>
            <person name="Liu S."/>
            <person name="Lokyitsang T."/>
            <person name="Lokyitsang Y."/>
            <person name="Lubonja R."/>
            <person name="Lui A."/>
            <person name="MacDonald P."/>
            <person name="Magnisalis V."/>
            <person name="Maru K."/>
            <person name="Matthews C."/>
            <person name="McCusker W."/>
            <person name="McDonough S."/>
            <person name="Mehta T."/>
            <person name="Meldrim J."/>
            <person name="Meneus L."/>
            <person name="Mihai O."/>
            <person name="Mihalev A."/>
            <person name="Mihova T."/>
            <person name="Mittelman R."/>
            <person name="Mlenga V."/>
            <person name="Montmayeur A."/>
            <person name="Mulrain L."/>
            <person name="Navidi A."/>
            <person name="Naylor J."/>
            <person name="Negash T."/>
            <person name="Nguyen T."/>
            <person name="Nguyen N."/>
            <person name="Nicol R."/>
            <person name="Norbu C."/>
            <person name="Norbu N."/>
            <person name="Novod N."/>
            <person name="O'Neill B."/>
            <person name="Osman S."/>
            <person name="Markiewicz E."/>
            <person name="Oyono O.L."/>
            <person name="Patti C."/>
            <person name="Phunkhang P."/>
            <person name="Pierre F."/>
            <person name="Priest M."/>
            <person name="Raghuraman S."/>
            <person name="Rege F."/>
            <person name="Reyes R."/>
            <person name="Rise C."/>
            <person name="Rogov P."/>
            <person name="Ross K."/>
            <person name="Ryan E."/>
            <person name="Settipalli S."/>
            <person name="Shea T."/>
            <person name="Sherpa N."/>
            <person name="Shi L."/>
            <person name="Shih D."/>
            <person name="Sparrow T."/>
            <person name="Spaulding J."/>
            <person name="Stalker J."/>
            <person name="Stange-Thomann N."/>
            <person name="Stavropoulos S."/>
            <person name="Stone C."/>
            <person name="Strader C."/>
            <person name="Tesfaye S."/>
            <person name="Thomson T."/>
            <person name="Thoulutsang Y."/>
            <person name="Thoulutsang D."/>
            <person name="Topham K."/>
            <person name="Topping I."/>
            <person name="Tsamla T."/>
            <person name="Vassiliev H."/>
            <person name="Vo A."/>
            <person name="Wangchuk T."/>
            <person name="Wangdi T."/>
            <person name="Weiand M."/>
            <person name="Wilkinson J."/>
            <person name="Wilson A."/>
            <person name="Yadav S."/>
            <person name="Young G."/>
            <person name="Yu Q."/>
            <person name="Zembek L."/>
            <person name="Zhong D."/>
            <person name="Zimmer A."/>
            <person name="Zwirko Z."/>
            <person name="Jaffe D.B."/>
            <person name="Alvarez P."/>
            <person name="Brockman W."/>
            <person name="Butler J."/>
            <person name="Chin C."/>
            <person name="Gnerre S."/>
            <person name="Grabherr M."/>
            <person name="Kleber M."/>
            <person name="Mauceli E."/>
            <person name="MacCallum I."/>
        </authorList>
    </citation>
    <scope>NUCLEOTIDE SEQUENCE [LARGE SCALE GENOMIC DNA]</scope>
    <source>
        <strain evidence="5">Tucson 15010-1051.87</strain>
    </source>
</reference>
<feature type="transmembrane region" description="Helical" evidence="1">
    <location>
        <begin position="431"/>
        <end position="450"/>
    </location>
</feature>
<protein>
    <recommendedName>
        <fullName evidence="3">Nose resistant-to-fluoxetine protein N-terminal domain-containing protein</fullName>
    </recommendedName>
</protein>
<dbReference type="InterPro" id="IPR006621">
    <property type="entry name" value="Nose-resist-to-fluoxetine_N"/>
</dbReference>
<feature type="signal peptide" evidence="2">
    <location>
        <begin position="1"/>
        <end position="19"/>
    </location>
</feature>
<dbReference type="PANTHER" id="PTHR11161:SF15">
    <property type="entry name" value="GH19286P-RELATED"/>
    <property type="match status" value="1"/>
</dbReference>
<dbReference type="InterPro" id="IPR052728">
    <property type="entry name" value="O2_lipid_transport_reg"/>
</dbReference>
<feature type="chain" id="PRO_5006457735" description="Nose resistant-to-fluoxetine protein N-terminal domain-containing protein" evidence="2">
    <location>
        <begin position="20"/>
        <end position="604"/>
    </location>
</feature>
<feature type="transmembrane region" description="Helical" evidence="1">
    <location>
        <begin position="288"/>
        <end position="309"/>
    </location>
</feature>
<evidence type="ECO:0000256" key="1">
    <source>
        <dbReference type="SAM" id="Phobius"/>
    </source>
</evidence>
<proteinExistence type="predicted"/>
<dbReference type="EMBL" id="CH940655">
    <property type="protein sequence ID" value="EDW66058.2"/>
    <property type="molecule type" value="Genomic_DNA"/>
</dbReference>
<feature type="transmembrane region" description="Helical" evidence="1">
    <location>
        <begin position="400"/>
        <end position="419"/>
    </location>
</feature>
<keyword evidence="1" id="KW-0472">Membrane</keyword>
<dbReference type="Proteomes" id="UP000008792">
    <property type="component" value="Unassembled WGS sequence"/>
</dbReference>
<feature type="transmembrane region" description="Helical" evidence="1">
    <location>
        <begin position="495"/>
        <end position="516"/>
    </location>
</feature>
<evidence type="ECO:0000259" key="3">
    <source>
        <dbReference type="SMART" id="SM00703"/>
    </source>
</evidence>
<dbReference type="eggNOG" id="KOG3700">
    <property type="taxonomic scope" value="Eukaryota"/>
</dbReference>
<organism evidence="4 5">
    <name type="scientific">Drosophila virilis</name>
    <name type="common">Fruit fly</name>
    <dbReference type="NCBI Taxonomy" id="7244"/>
    <lineage>
        <taxon>Eukaryota</taxon>
        <taxon>Metazoa</taxon>
        <taxon>Ecdysozoa</taxon>
        <taxon>Arthropoda</taxon>
        <taxon>Hexapoda</taxon>
        <taxon>Insecta</taxon>
        <taxon>Pterygota</taxon>
        <taxon>Neoptera</taxon>
        <taxon>Endopterygota</taxon>
        <taxon>Diptera</taxon>
        <taxon>Brachycera</taxon>
        <taxon>Muscomorpha</taxon>
        <taxon>Ephydroidea</taxon>
        <taxon>Drosophilidae</taxon>
        <taxon>Drosophila</taxon>
    </lineage>
</organism>
<keyword evidence="1" id="KW-0812">Transmembrane</keyword>
<dbReference type="AlphaFoldDB" id="B4M9Z9"/>
<dbReference type="SMART" id="SM00703">
    <property type="entry name" value="NRF"/>
    <property type="match status" value="1"/>
</dbReference>
<keyword evidence="2" id="KW-0732">Signal</keyword>
<name>B4M9Z9_DROVI</name>
<evidence type="ECO:0000256" key="2">
    <source>
        <dbReference type="SAM" id="SignalP"/>
    </source>
</evidence>
<feature type="transmembrane region" description="Helical" evidence="1">
    <location>
        <begin position="470"/>
        <end position="488"/>
    </location>
</feature>
<feature type="transmembrane region" description="Helical" evidence="1">
    <location>
        <begin position="247"/>
        <end position="268"/>
    </location>
</feature>
<evidence type="ECO:0000313" key="5">
    <source>
        <dbReference type="Proteomes" id="UP000008792"/>
    </source>
</evidence>
<feature type="transmembrane region" description="Helical" evidence="1">
    <location>
        <begin position="561"/>
        <end position="582"/>
    </location>
</feature>
<dbReference type="PANTHER" id="PTHR11161">
    <property type="entry name" value="O-ACYLTRANSFERASE"/>
    <property type="match status" value="1"/>
</dbReference>
<dbReference type="InterPro" id="IPR002656">
    <property type="entry name" value="Acyl_transf_3_dom"/>
</dbReference>
<keyword evidence="5" id="KW-1185">Reference proteome</keyword>
<dbReference type="InParanoid" id="B4M9Z9"/>
<feature type="transmembrane region" description="Helical" evidence="1">
    <location>
        <begin position="339"/>
        <end position="359"/>
    </location>
</feature>
<sequence>MLVLILLALLAAQTELVGGLESGSLLLDLTQLAAGNVTRGTTTCVEQLRALHNAWQQGHSWALKAFDASGSGYHNLMLGNSLWLGNRWTCRALNEQLLQEFTQRQEQLLRQRAPFAHDYRVVYLHANSPWQLALTVKQPPLLHIGLCVPRSCDQPQLEQLLRQSLRHLERLALRPELVYTKQPEATGSYFAGPAFRWLLLLLSASLLLLLLGRSRLAGTSRYVACFDVATNWRRLWQPPAADHTPEIAVINGLRVCSASVLLGVHVVWYQFFSVHHSAQLAAKLTELAYLAGALEVFFVVSGFLTVSNFMRNDALQRSIASDTLGGNVRRFGRQLAQRYLRLAPLQLIVVLLSVLSFGYHREMSVFHLIEPLDELCERHWWRNLLFVQNLYPNKEMCCNWTWSLGCDMQFHIMAMLLLYMHTRYPQLVRRLVLMLLLANVLYTVLLQIVLDVPTTFEALYGIGDWLYTNPLVRMLAYLIGGIYGYAHARGLVEPFVALFPNKLAKCALAGVAVWLASRLQVLQLASPALVGCGFVLLRGAISTATAHLIWCSFRIDGCTRIYLCVAHLVIVLVFSVPLTLFFELPFNRLSNLLLASKIANGKEA</sequence>
<accession>B4M9Z9</accession>
<keyword evidence="1" id="KW-1133">Transmembrane helix</keyword>
<gene>
    <name evidence="4" type="primary">Dvir\GJ15769</name>
    <name evidence="4" type="ORF">Dvir_GJ15769</name>
</gene>
<feature type="transmembrane region" description="Helical" evidence="1">
    <location>
        <begin position="528"/>
        <end position="549"/>
    </location>
</feature>
<dbReference type="HOGENOM" id="CLU_007874_3_0_1"/>
<feature type="transmembrane region" description="Helical" evidence="1">
    <location>
        <begin position="194"/>
        <end position="212"/>
    </location>
</feature>
<evidence type="ECO:0000313" key="4">
    <source>
        <dbReference type="EMBL" id="EDW66058.2"/>
    </source>
</evidence>
<dbReference type="Pfam" id="PF01757">
    <property type="entry name" value="Acyl_transf_3"/>
    <property type="match status" value="1"/>
</dbReference>
<feature type="domain" description="Nose resistant-to-fluoxetine protein N-terminal" evidence="3">
    <location>
        <begin position="41"/>
        <end position="180"/>
    </location>
</feature>
<dbReference type="OrthoDB" id="7486572at2759"/>
<dbReference type="Pfam" id="PF20146">
    <property type="entry name" value="NRF"/>
    <property type="match status" value="1"/>
</dbReference>